<feature type="compositionally biased region" description="Low complexity" evidence="1">
    <location>
        <begin position="409"/>
        <end position="444"/>
    </location>
</feature>
<feature type="region of interest" description="Disordered" evidence="1">
    <location>
        <begin position="858"/>
        <end position="881"/>
    </location>
</feature>
<dbReference type="Pfam" id="PF00160">
    <property type="entry name" value="Pro_isomerase"/>
    <property type="match status" value="1"/>
</dbReference>
<evidence type="ECO:0000313" key="4">
    <source>
        <dbReference type="Proteomes" id="UP001549921"/>
    </source>
</evidence>
<feature type="compositionally biased region" description="Acidic residues" evidence="1">
    <location>
        <begin position="467"/>
        <end position="478"/>
    </location>
</feature>
<sequence length="915" mass="105483">MSTLFNLKPPQEPKPLSRHPWANTIRDIFSHRIKHAHNSVRNPLYPKTKERIPDAERTKFTVIGDRVTKEFIYCVHLVKGLHKYRWKKFDVPTIRGVNTVEWPDVWRSLKVQYGGLAHCLKSSVAVLVDDKFLGGENELKELVESKYIYHLIIDYWSEAIAGFASYIRCSGRSCAYMHIAINDEPIGTLIFMLYSDIVPYTCENFLRLCKETRGGYSGTPIHRIVKDGWIQGGGFGLKNTDLNCENFNVPHDRRGVLCMANSGRHIDCSTQFFVLLQPAPWMAYRYVAFGQLIEGEETLKKIEAVPTWYESPSSTIIIYKAGIFNMECQDIMINRGANEYIDKHIEDLNVLGELLIETLIERVFLEIELKMVERLQRELLGEGEEEKEEGGIRATQRFMRKKDDTEKNIQSQSKPSQQVSQSIKSQPTQSVRSQPSQSVRSQPSAKSQVMQNQSMKSQVVSDHENNEFDVEEYEPEETDYNHLSIAATLSMVVKPERPYYIPLTDVPYPGEVESTFDLKRFVKGDYCLESDLDPDLARAGAKEKQTYASEMLDYLDETDTESESSQSLESEDEKELRHYLKIYVDQVSFAGGIIKTIAKGATKLFENAKRSDLIITDEELRRLRLASADLRHHHDKKVSISVPLQKEFHTKIKRRQTGFVRPEDLEKIHVFARSMQSIQTVEEEEDQSRKVRISPSAAANPSQRPLRRPTGFVRMHEIEDSDTDVVRQSVLQRLYDDVTYDDDEGPTLKDYKPLSEVHQKNNLLTFSPNARIKSAEELHHKFHQRQSIQERDEVSYEQVLNIQHGKKLARKISSDYVKTIDQIEHKTETSLRSIEFAKCRPSMSVAEYQQKNQKYQEERSSKIHMIKSPTSQTGKRKNGTGIRLPGDTPLYSLCDVCEFGFIIWFYAFLVGFCFT</sequence>
<evidence type="ECO:0000259" key="2">
    <source>
        <dbReference type="PROSITE" id="PS50072"/>
    </source>
</evidence>
<feature type="region of interest" description="Disordered" evidence="1">
    <location>
        <begin position="382"/>
        <end position="479"/>
    </location>
</feature>
<feature type="region of interest" description="Disordered" evidence="1">
    <location>
        <begin position="684"/>
        <end position="707"/>
    </location>
</feature>
<protein>
    <recommendedName>
        <fullName evidence="2">PPIase cyclophilin-type domain-containing protein</fullName>
    </recommendedName>
</protein>
<dbReference type="PRINTS" id="PR00153">
    <property type="entry name" value="CSAPPISMRASE"/>
</dbReference>
<feature type="compositionally biased region" description="Polar residues" evidence="1">
    <location>
        <begin position="445"/>
        <end position="460"/>
    </location>
</feature>
<dbReference type="InterPro" id="IPR029000">
    <property type="entry name" value="Cyclophilin-like_dom_sf"/>
</dbReference>
<dbReference type="Proteomes" id="UP001549921">
    <property type="component" value="Unassembled WGS sequence"/>
</dbReference>
<name>A0ABD0T654_LOXSC</name>
<organism evidence="3 4">
    <name type="scientific">Loxostege sticticalis</name>
    <name type="common">Beet webworm moth</name>
    <dbReference type="NCBI Taxonomy" id="481309"/>
    <lineage>
        <taxon>Eukaryota</taxon>
        <taxon>Metazoa</taxon>
        <taxon>Ecdysozoa</taxon>
        <taxon>Arthropoda</taxon>
        <taxon>Hexapoda</taxon>
        <taxon>Insecta</taxon>
        <taxon>Pterygota</taxon>
        <taxon>Neoptera</taxon>
        <taxon>Endopterygota</taxon>
        <taxon>Lepidoptera</taxon>
        <taxon>Glossata</taxon>
        <taxon>Ditrysia</taxon>
        <taxon>Pyraloidea</taxon>
        <taxon>Crambidae</taxon>
        <taxon>Pyraustinae</taxon>
        <taxon>Loxostege</taxon>
    </lineage>
</organism>
<dbReference type="SUPFAM" id="SSF50891">
    <property type="entry name" value="Cyclophilin-like"/>
    <property type="match status" value="1"/>
</dbReference>
<dbReference type="PANTHER" id="PTHR11071">
    <property type="entry name" value="PEPTIDYL-PROLYL CIS-TRANS ISOMERASE"/>
    <property type="match status" value="1"/>
</dbReference>
<reference evidence="3 4" key="1">
    <citation type="submission" date="2024-06" db="EMBL/GenBank/DDBJ databases">
        <title>A chromosome-level genome assembly of beet webworm, Loxostege sticticalis.</title>
        <authorList>
            <person name="Zhang Y."/>
        </authorList>
    </citation>
    <scope>NUCLEOTIDE SEQUENCE [LARGE SCALE GENOMIC DNA]</scope>
    <source>
        <strain evidence="3">AQ028</strain>
        <tissue evidence="3">Male pupae</tissue>
    </source>
</reference>
<evidence type="ECO:0000313" key="3">
    <source>
        <dbReference type="EMBL" id="KAL0838794.1"/>
    </source>
</evidence>
<dbReference type="PANTHER" id="PTHR11071:SF561">
    <property type="entry name" value="PEPTIDYL-PROLYL CIS-TRANS ISOMERASE D-RELATED"/>
    <property type="match status" value="1"/>
</dbReference>
<dbReference type="PROSITE" id="PS50072">
    <property type="entry name" value="CSA_PPIASE_2"/>
    <property type="match status" value="1"/>
</dbReference>
<gene>
    <name evidence="3" type="ORF">ABMA28_016836</name>
</gene>
<proteinExistence type="predicted"/>
<dbReference type="AlphaFoldDB" id="A0ABD0T654"/>
<accession>A0ABD0T654</accession>
<comment type="caution">
    <text evidence="3">The sequence shown here is derived from an EMBL/GenBank/DDBJ whole genome shotgun (WGS) entry which is preliminary data.</text>
</comment>
<dbReference type="EMBL" id="JBEDNZ010000009">
    <property type="protein sequence ID" value="KAL0838794.1"/>
    <property type="molecule type" value="Genomic_DNA"/>
</dbReference>
<dbReference type="InterPro" id="IPR002130">
    <property type="entry name" value="Cyclophilin-type_PPIase_dom"/>
</dbReference>
<dbReference type="Gene3D" id="2.40.100.10">
    <property type="entry name" value="Cyclophilin-like"/>
    <property type="match status" value="1"/>
</dbReference>
<evidence type="ECO:0000256" key="1">
    <source>
        <dbReference type="SAM" id="MobiDB-lite"/>
    </source>
</evidence>
<feature type="domain" description="PPIase cyclophilin-type" evidence="2">
    <location>
        <begin position="176"/>
        <end position="323"/>
    </location>
</feature>